<dbReference type="AlphaFoldDB" id="A0A9Q3IZE9"/>
<evidence type="ECO:0000313" key="2">
    <source>
        <dbReference type="EMBL" id="MBW0552692.1"/>
    </source>
</evidence>
<reference evidence="2" key="1">
    <citation type="submission" date="2021-03" db="EMBL/GenBank/DDBJ databases">
        <title>Draft genome sequence of rust myrtle Austropuccinia psidii MF-1, a brazilian biotype.</title>
        <authorList>
            <person name="Quecine M.C."/>
            <person name="Pachon D.M.R."/>
            <person name="Bonatelli M.L."/>
            <person name="Correr F.H."/>
            <person name="Franceschini L.M."/>
            <person name="Leite T.F."/>
            <person name="Margarido G.R.A."/>
            <person name="Almeida C.A."/>
            <person name="Ferrarezi J.A."/>
            <person name="Labate C.A."/>
        </authorList>
    </citation>
    <scope>NUCLEOTIDE SEQUENCE</scope>
    <source>
        <strain evidence="2">MF-1</strain>
    </source>
</reference>
<comment type="caution">
    <text evidence="2">The sequence shown here is derived from an EMBL/GenBank/DDBJ whole genome shotgun (WGS) entry which is preliminary data.</text>
</comment>
<accession>A0A9Q3IZE9</accession>
<evidence type="ECO:0000313" key="3">
    <source>
        <dbReference type="Proteomes" id="UP000765509"/>
    </source>
</evidence>
<keyword evidence="3" id="KW-1185">Reference proteome</keyword>
<organism evidence="2 3">
    <name type="scientific">Austropuccinia psidii MF-1</name>
    <dbReference type="NCBI Taxonomy" id="1389203"/>
    <lineage>
        <taxon>Eukaryota</taxon>
        <taxon>Fungi</taxon>
        <taxon>Dikarya</taxon>
        <taxon>Basidiomycota</taxon>
        <taxon>Pucciniomycotina</taxon>
        <taxon>Pucciniomycetes</taxon>
        <taxon>Pucciniales</taxon>
        <taxon>Sphaerophragmiaceae</taxon>
        <taxon>Austropuccinia</taxon>
    </lineage>
</organism>
<evidence type="ECO:0000256" key="1">
    <source>
        <dbReference type="SAM" id="MobiDB-lite"/>
    </source>
</evidence>
<protein>
    <submittedName>
        <fullName evidence="2">Uncharacterized protein</fullName>
    </submittedName>
</protein>
<proteinExistence type="predicted"/>
<feature type="compositionally biased region" description="Polar residues" evidence="1">
    <location>
        <begin position="104"/>
        <end position="113"/>
    </location>
</feature>
<name>A0A9Q3IZE9_9BASI</name>
<feature type="compositionally biased region" description="Polar residues" evidence="1">
    <location>
        <begin position="69"/>
        <end position="96"/>
    </location>
</feature>
<gene>
    <name evidence="2" type="ORF">O181_092407</name>
</gene>
<sequence length="146" mass="16542">MDNKRLNLASHWEDLGASFQKICLKEIPFKDHMLITKGWNPKRQFKLLEERETRISKNQATIQAIEEQLNQTEPTLIPSGSQGVDHQSSPLASQDSGNRRSVGKSHNSSQFQVVSRARRVKRGKKDLFQPQADRVRPNDPEAVGLG</sequence>
<feature type="region of interest" description="Disordered" evidence="1">
    <location>
        <begin position="69"/>
        <end position="146"/>
    </location>
</feature>
<dbReference type="Proteomes" id="UP000765509">
    <property type="component" value="Unassembled WGS sequence"/>
</dbReference>
<dbReference type="EMBL" id="AVOT02058936">
    <property type="protein sequence ID" value="MBW0552692.1"/>
    <property type="molecule type" value="Genomic_DNA"/>
</dbReference>